<dbReference type="InterPro" id="IPR052741">
    <property type="entry name" value="Mitochondrial_HTD2"/>
</dbReference>
<dbReference type="EMBL" id="JAAOAK010000350">
    <property type="protein sequence ID" value="KAF5671383.1"/>
    <property type="molecule type" value="Genomic_DNA"/>
</dbReference>
<dbReference type="Gene3D" id="3.10.129.10">
    <property type="entry name" value="Hotdog Thioesterase"/>
    <property type="match status" value="2"/>
</dbReference>
<dbReference type="FunFam" id="3.10.129.10:FF:000103">
    <property type="entry name" value="WGS project CABT00000000 data, contig 2.1"/>
    <property type="match status" value="1"/>
</dbReference>
<dbReference type="PANTHER" id="PTHR28152:SF2">
    <property type="entry name" value="N-TERMINAL OF MAOC-LIKE DEHYDRATASE DOMAIN-CONTAINING PROTEIN"/>
    <property type="match status" value="1"/>
</dbReference>
<dbReference type="GO" id="GO:0019171">
    <property type="term" value="F:(3R)-hydroxyacyl-[acyl-carrier-protein] dehydratase activity"/>
    <property type="evidence" value="ECO:0007669"/>
    <property type="project" value="TreeGrafter"/>
</dbReference>
<dbReference type="PANTHER" id="PTHR28152">
    <property type="entry name" value="HYDROXYACYL-THIOESTER DEHYDRATASE TYPE 2, MITOCHONDRIAL"/>
    <property type="match status" value="1"/>
</dbReference>
<proteinExistence type="predicted"/>
<organism evidence="1 2">
    <name type="scientific">Fusarium denticulatum</name>
    <dbReference type="NCBI Taxonomy" id="48507"/>
    <lineage>
        <taxon>Eukaryota</taxon>
        <taxon>Fungi</taxon>
        <taxon>Dikarya</taxon>
        <taxon>Ascomycota</taxon>
        <taxon>Pezizomycotina</taxon>
        <taxon>Sordariomycetes</taxon>
        <taxon>Hypocreomycetidae</taxon>
        <taxon>Hypocreales</taxon>
        <taxon>Nectriaceae</taxon>
        <taxon>Fusarium</taxon>
        <taxon>Fusarium fujikuroi species complex</taxon>
    </lineage>
</organism>
<accession>A0A8H5TL07</accession>
<keyword evidence="2" id="KW-1185">Reference proteome</keyword>
<evidence type="ECO:0000313" key="2">
    <source>
        <dbReference type="Proteomes" id="UP000562682"/>
    </source>
</evidence>
<dbReference type="SUPFAM" id="SSF54637">
    <property type="entry name" value="Thioesterase/thiol ester dehydrase-isomerase"/>
    <property type="match status" value="1"/>
</dbReference>
<name>A0A8H5TL07_9HYPO</name>
<evidence type="ECO:0000313" key="1">
    <source>
        <dbReference type="EMBL" id="KAF5671383.1"/>
    </source>
</evidence>
<sequence>MKPLVALRPGSSLCFSLHPIQKRCASSSGLGAAQRLLDQCKGRVLSRRQILDGNQLQKLSLTLHRQFLYPELDISESAPANGTPLPPGYHLVYFTPNGTELELGLGGTDSSFNAPPPFTRRMWAGGRMQWRKDFPLRVGEEVEERTVILSAEPKKSRDGTDMIVVTIEKEFWSQQGLSLVDERSWIFRTELSEPSKDTLVPTPLIKDKTNVETLQNPTTGSTERQMKWSPVSLFRFSALTFNAHRIHYDAAWSQGVENHPGLVVHGPLNLIHLLDYRRDVHAVDGDKPSEITYRAVSPIYAGEQYEIRTVHSTQSSKKVEVSITKGSKLCMKSEISE</sequence>
<dbReference type="AlphaFoldDB" id="A0A8H5TL07"/>
<dbReference type="Proteomes" id="UP000562682">
    <property type="component" value="Unassembled WGS sequence"/>
</dbReference>
<gene>
    <name evidence="1" type="ORF">FDENT_10922</name>
</gene>
<dbReference type="GO" id="GO:0005739">
    <property type="term" value="C:mitochondrion"/>
    <property type="evidence" value="ECO:0007669"/>
    <property type="project" value="TreeGrafter"/>
</dbReference>
<reference evidence="1 2" key="1">
    <citation type="submission" date="2020-05" db="EMBL/GenBank/DDBJ databases">
        <title>Identification and distribution of gene clusters putatively required for synthesis of sphingolipid metabolism inhibitors in phylogenetically diverse species of the filamentous fungus Fusarium.</title>
        <authorList>
            <person name="Kim H.-S."/>
            <person name="Busman M."/>
            <person name="Brown D.W."/>
            <person name="Divon H."/>
            <person name="Uhlig S."/>
            <person name="Proctor R.H."/>
        </authorList>
    </citation>
    <scope>NUCLEOTIDE SEQUENCE [LARGE SCALE GENOMIC DNA]</scope>
    <source>
        <strain evidence="1 2">NRRL 25311</strain>
    </source>
</reference>
<protein>
    <submittedName>
        <fullName evidence="1">Hydroxyacyl-thioester dehydratase type mitochondrial</fullName>
    </submittedName>
</protein>
<comment type="caution">
    <text evidence="1">The sequence shown here is derived from an EMBL/GenBank/DDBJ whole genome shotgun (WGS) entry which is preliminary data.</text>
</comment>
<dbReference type="InterPro" id="IPR029069">
    <property type="entry name" value="HotDog_dom_sf"/>
</dbReference>